<organism evidence="1 2">
    <name type="scientific">Bionectria ochroleuca</name>
    <name type="common">Gliocladium roseum</name>
    <dbReference type="NCBI Taxonomy" id="29856"/>
    <lineage>
        <taxon>Eukaryota</taxon>
        <taxon>Fungi</taxon>
        <taxon>Dikarya</taxon>
        <taxon>Ascomycota</taxon>
        <taxon>Pezizomycotina</taxon>
        <taxon>Sordariomycetes</taxon>
        <taxon>Hypocreomycetidae</taxon>
        <taxon>Hypocreales</taxon>
        <taxon>Bionectriaceae</taxon>
        <taxon>Clonostachys</taxon>
    </lineage>
</organism>
<dbReference type="Proteomes" id="UP000766486">
    <property type="component" value="Unassembled WGS sequence"/>
</dbReference>
<comment type="caution">
    <text evidence="1">The sequence shown here is derived from an EMBL/GenBank/DDBJ whole genome shotgun (WGS) entry which is preliminary data.</text>
</comment>
<keyword evidence="2" id="KW-1185">Reference proteome</keyword>
<gene>
    <name evidence="1" type="ORF">CLO192961_LOCUS328949</name>
</gene>
<name>A0ABY6UNX4_BIOOC</name>
<proteinExistence type="predicted"/>
<evidence type="ECO:0000313" key="1">
    <source>
        <dbReference type="EMBL" id="VUC32703.1"/>
    </source>
</evidence>
<dbReference type="EMBL" id="CABFNS010000851">
    <property type="protein sequence ID" value="VUC32703.1"/>
    <property type="molecule type" value="Genomic_DNA"/>
</dbReference>
<reference evidence="1 2" key="1">
    <citation type="submission" date="2019-06" db="EMBL/GenBank/DDBJ databases">
        <authorList>
            <person name="Broberg M."/>
        </authorList>
    </citation>
    <scope>NUCLEOTIDE SEQUENCE [LARGE SCALE GENOMIC DNA]</scope>
</reference>
<sequence>MFIIEISWKEPEVRLSSSNIATNEALERDVHWASILNVSQGTAVREKGRTNQDKGGGMY</sequence>
<accession>A0ABY6UNX4</accession>
<protein>
    <submittedName>
        <fullName evidence="1">Uncharacterized protein</fullName>
    </submittedName>
</protein>
<evidence type="ECO:0000313" key="2">
    <source>
        <dbReference type="Proteomes" id="UP000766486"/>
    </source>
</evidence>